<evidence type="ECO:0000256" key="6">
    <source>
        <dbReference type="HAMAP-Rule" id="MF_00074"/>
    </source>
</evidence>
<evidence type="ECO:0000313" key="8">
    <source>
        <dbReference type="Proteomes" id="UP000824259"/>
    </source>
</evidence>
<evidence type="ECO:0000256" key="2">
    <source>
        <dbReference type="ARBA" id="ARBA00022552"/>
    </source>
</evidence>
<keyword evidence="4 6" id="KW-0808">Transferase</keyword>
<sequence>MEPIDKYFPDLTDRQRSQYEALYDLYADWNAKINVISRKDLDQLHVRHVLHSLAIAKVCRFDAGARILDVGCGGGFPSIPLAILFPEAQFTAVDSIAKKITVVRGVAEGIGLTNLTPCCARVETLNERFDYVVSRAVTEMPAFVRWIWEKIDRGQHGTLPNGILYLKGGDLTEELARTHKAWQQFPISELFDEEFFETKKVVYTPKK</sequence>
<keyword evidence="5 6" id="KW-0949">S-adenosyl-L-methionine</keyword>
<feature type="binding site" evidence="6">
    <location>
        <position position="71"/>
    </location>
    <ligand>
        <name>S-adenosyl-L-methionine</name>
        <dbReference type="ChEBI" id="CHEBI:59789"/>
    </ligand>
</feature>
<dbReference type="AlphaFoldDB" id="A0A9D2IEA5"/>
<name>A0A9D2IEA5_9BACT</name>
<keyword evidence="1 6" id="KW-0963">Cytoplasm</keyword>
<dbReference type="GO" id="GO:0005829">
    <property type="term" value="C:cytosol"/>
    <property type="evidence" value="ECO:0007669"/>
    <property type="project" value="TreeGrafter"/>
</dbReference>
<comment type="similarity">
    <text evidence="6">Belongs to the methyltransferase superfamily. RNA methyltransferase RsmG family.</text>
</comment>
<dbReference type="Proteomes" id="UP000824259">
    <property type="component" value="Unassembled WGS sequence"/>
</dbReference>
<organism evidence="7 8">
    <name type="scientific">Candidatus Alistipes avicola</name>
    <dbReference type="NCBI Taxonomy" id="2838432"/>
    <lineage>
        <taxon>Bacteria</taxon>
        <taxon>Pseudomonadati</taxon>
        <taxon>Bacteroidota</taxon>
        <taxon>Bacteroidia</taxon>
        <taxon>Bacteroidales</taxon>
        <taxon>Rikenellaceae</taxon>
        <taxon>Alistipes</taxon>
    </lineage>
</organism>
<comment type="caution">
    <text evidence="7">The sequence shown here is derived from an EMBL/GenBank/DDBJ whole genome shotgun (WGS) entry which is preliminary data.</text>
</comment>
<reference evidence="7" key="1">
    <citation type="journal article" date="2021" name="PeerJ">
        <title>Extensive microbial diversity within the chicken gut microbiome revealed by metagenomics and culture.</title>
        <authorList>
            <person name="Gilroy R."/>
            <person name="Ravi A."/>
            <person name="Getino M."/>
            <person name="Pursley I."/>
            <person name="Horton D.L."/>
            <person name="Alikhan N.F."/>
            <person name="Baker D."/>
            <person name="Gharbi K."/>
            <person name="Hall N."/>
            <person name="Watson M."/>
            <person name="Adriaenssens E.M."/>
            <person name="Foster-Nyarko E."/>
            <person name="Jarju S."/>
            <person name="Secka A."/>
            <person name="Antonio M."/>
            <person name="Oren A."/>
            <person name="Chaudhuri R.R."/>
            <person name="La Ragione R."/>
            <person name="Hildebrand F."/>
            <person name="Pallen M.J."/>
        </authorList>
    </citation>
    <scope>NUCLEOTIDE SEQUENCE</scope>
    <source>
        <strain evidence="7">CHK169-11906</strain>
    </source>
</reference>
<proteinExistence type="inferred from homology"/>
<dbReference type="CDD" id="cd02440">
    <property type="entry name" value="AdoMet_MTases"/>
    <property type="match status" value="1"/>
</dbReference>
<dbReference type="PANTHER" id="PTHR31760">
    <property type="entry name" value="S-ADENOSYL-L-METHIONINE-DEPENDENT METHYLTRANSFERASES SUPERFAMILY PROTEIN"/>
    <property type="match status" value="1"/>
</dbReference>
<evidence type="ECO:0000256" key="1">
    <source>
        <dbReference type="ARBA" id="ARBA00022490"/>
    </source>
</evidence>
<dbReference type="PIRSF" id="PIRSF003078">
    <property type="entry name" value="GidB"/>
    <property type="match status" value="1"/>
</dbReference>
<feature type="binding site" evidence="6">
    <location>
        <begin position="122"/>
        <end position="123"/>
    </location>
    <ligand>
        <name>S-adenosyl-L-methionine</name>
        <dbReference type="ChEBI" id="CHEBI:59789"/>
    </ligand>
</feature>
<dbReference type="Gene3D" id="3.40.50.150">
    <property type="entry name" value="Vaccinia Virus protein VP39"/>
    <property type="match status" value="1"/>
</dbReference>
<keyword evidence="3 6" id="KW-0489">Methyltransferase</keyword>
<feature type="binding site" evidence="6">
    <location>
        <position position="76"/>
    </location>
    <ligand>
        <name>S-adenosyl-L-methionine</name>
        <dbReference type="ChEBI" id="CHEBI:59789"/>
    </ligand>
</feature>
<evidence type="ECO:0000256" key="5">
    <source>
        <dbReference type="ARBA" id="ARBA00022691"/>
    </source>
</evidence>
<dbReference type="HAMAP" id="MF_00074">
    <property type="entry name" value="16SrRNA_methyltr_G"/>
    <property type="match status" value="1"/>
</dbReference>
<dbReference type="PANTHER" id="PTHR31760:SF0">
    <property type="entry name" value="S-ADENOSYL-L-METHIONINE-DEPENDENT METHYLTRANSFERASES SUPERFAMILY PROTEIN"/>
    <property type="match status" value="1"/>
</dbReference>
<comment type="function">
    <text evidence="6">Specifically methylates the N7 position of a guanine in 16S rRNA.</text>
</comment>
<dbReference type="InterPro" id="IPR003682">
    <property type="entry name" value="rRNA_ssu_MeTfrase_G"/>
</dbReference>
<reference evidence="7" key="2">
    <citation type="submission" date="2021-04" db="EMBL/GenBank/DDBJ databases">
        <authorList>
            <person name="Gilroy R."/>
        </authorList>
    </citation>
    <scope>NUCLEOTIDE SEQUENCE</scope>
    <source>
        <strain evidence="7">CHK169-11906</strain>
    </source>
</reference>
<keyword evidence="2 6" id="KW-0698">rRNA processing</keyword>
<evidence type="ECO:0000256" key="3">
    <source>
        <dbReference type="ARBA" id="ARBA00022603"/>
    </source>
</evidence>
<comment type="subcellular location">
    <subcellularLocation>
        <location evidence="6">Cytoplasm</location>
    </subcellularLocation>
</comment>
<dbReference type="SUPFAM" id="SSF53335">
    <property type="entry name" value="S-adenosyl-L-methionine-dependent methyltransferases"/>
    <property type="match status" value="1"/>
</dbReference>
<dbReference type="EMBL" id="DWYR01000011">
    <property type="protein sequence ID" value="HJA98763.1"/>
    <property type="molecule type" value="Genomic_DNA"/>
</dbReference>
<dbReference type="Pfam" id="PF02527">
    <property type="entry name" value="GidB"/>
    <property type="match status" value="1"/>
</dbReference>
<dbReference type="NCBIfam" id="TIGR00138">
    <property type="entry name" value="rsmG_gidB"/>
    <property type="match status" value="1"/>
</dbReference>
<evidence type="ECO:0000256" key="4">
    <source>
        <dbReference type="ARBA" id="ARBA00022679"/>
    </source>
</evidence>
<dbReference type="GO" id="GO:0070043">
    <property type="term" value="F:rRNA (guanine-N7-)-methyltransferase activity"/>
    <property type="evidence" value="ECO:0007669"/>
    <property type="project" value="UniProtKB-UniRule"/>
</dbReference>
<protein>
    <recommendedName>
        <fullName evidence="6">Ribosomal RNA small subunit methyltransferase G</fullName>
        <ecNumber evidence="6">2.1.1.-</ecNumber>
    </recommendedName>
    <alternativeName>
        <fullName evidence="6">16S rRNA 7-methylguanosine methyltransferase</fullName>
        <shortName evidence="6">16S rRNA m7G methyltransferase</shortName>
    </alternativeName>
</protein>
<dbReference type="InterPro" id="IPR029063">
    <property type="entry name" value="SAM-dependent_MTases_sf"/>
</dbReference>
<comment type="caution">
    <text evidence="6">Lacks conserved residue(s) required for the propagation of feature annotation.</text>
</comment>
<feature type="binding site" evidence="6">
    <location>
        <position position="135"/>
    </location>
    <ligand>
        <name>S-adenosyl-L-methionine</name>
        <dbReference type="ChEBI" id="CHEBI:59789"/>
    </ligand>
</feature>
<dbReference type="EC" id="2.1.1.-" evidence="6"/>
<evidence type="ECO:0000313" key="7">
    <source>
        <dbReference type="EMBL" id="HJA98763.1"/>
    </source>
</evidence>
<accession>A0A9D2IEA5</accession>
<gene>
    <name evidence="6 7" type="primary">rsmG</name>
    <name evidence="7" type="ORF">H9779_04075</name>
</gene>